<dbReference type="GO" id="GO:0010468">
    <property type="term" value="P:regulation of gene expression"/>
    <property type="evidence" value="ECO:0007669"/>
    <property type="project" value="TreeGrafter"/>
</dbReference>
<evidence type="ECO:0000313" key="12">
    <source>
        <dbReference type="EMBL" id="RCL73100.1"/>
    </source>
</evidence>
<dbReference type="GO" id="GO:0006364">
    <property type="term" value="P:rRNA processing"/>
    <property type="evidence" value="ECO:0007669"/>
    <property type="project" value="UniProtKB-UniRule"/>
</dbReference>
<dbReference type="EC" id="3.1.26.3" evidence="9"/>
<organism evidence="12 13">
    <name type="scientific">PS1 clade bacterium</name>
    <dbReference type="NCBI Taxonomy" id="2175152"/>
    <lineage>
        <taxon>Bacteria</taxon>
        <taxon>Pseudomonadati</taxon>
        <taxon>Pseudomonadota</taxon>
        <taxon>Alphaproteobacteria</taxon>
        <taxon>PS1 clade</taxon>
    </lineage>
</organism>
<evidence type="ECO:0000256" key="3">
    <source>
        <dbReference type="ARBA" id="ARBA00022552"/>
    </source>
</evidence>
<dbReference type="GO" id="GO:0006397">
    <property type="term" value="P:mRNA processing"/>
    <property type="evidence" value="ECO:0007669"/>
    <property type="project" value="UniProtKB-UniRule"/>
</dbReference>
<dbReference type="PROSITE" id="PS50142">
    <property type="entry name" value="RNASE_3_2"/>
    <property type="match status" value="1"/>
</dbReference>
<dbReference type="CDD" id="cd10845">
    <property type="entry name" value="DSRM_RNAse_III_family"/>
    <property type="match status" value="1"/>
</dbReference>
<comment type="cofactor">
    <cofactor evidence="9">
        <name>Mg(2+)</name>
        <dbReference type="ChEBI" id="CHEBI:18420"/>
    </cofactor>
</comment>
<comment type="caution">
    <text evidence="12">The sequence shown here is derived from an EMBL/GenBank/DDBJ whole genome shotgun (WGS) entry which is preliminary data.</text>
</comment>
<proteinExistence type="inferred from homology"/>
<comment type="subcellular location">
    <subcellularLocation>
        <location evidence="9">Cytoplasm</location>
    </subcellularLocation>
</comment>
<keyword evidence="7 9" id="KW-0378">Hydrolase</keyword>
<feature type="binding site" evidence="9">
    <location>
        <position position="115"/>
    </location>
    <ligand>
        <name>Mg(2+)</name>
        <dbReference type="ChEBI" id="CHEBI:18420"/>
    </ligand>
</feature>
<comment type="function">
    <text evidence="9">Digests double-stranded RNA. Involved in the processing of primary rRNA transcript to yield the immediate precursors to the large and small rRNAs (23S and 16S). Processes some mRNAs, and tRNAs when they are encoded in the rRNA operon. Processes pre-crRNA and tracrRNA of type II CRISPR loci if present in the organism.</text>
</comment>
<evidence type="ECO:0000256" key="4">
    <source>
        <dbReference type="ARBA" id="ARBA00022664"/>
    </source>
</evidence>
<evidence type="ECO:0000256" key="6">
    <source>
        <dbReference type="ARBA" id="ARBA00022759"/>
    </source>
</evidence>
<accession>A0A368DMN9</accession>
<feature type="binding site" evidence="9">
    <location>
        <position position="42"/>
    </location>
    <ligand>
        <name>Mg(2+)</name>
        <dbReference type="ChEBI" id="CHEBI:18420"/>
    </ligand>
</feature>
<protein>
    <recommendedName>
        <fullName evidence="9">Ribonuclease 3</fullName>
        <ecNumber evidence="9">3.1.26.3</ecNumber>
    </recommendedName>
    <alternativeName>
        <fullName evidence="9">Ribonuclease III</fullName>
        <shortName evidence="9">RNase III</shortName>
    </alternativeName>
</protein>
<dbReference type="NCBIfam" id="TIGR02191">
    <property type="entry name" value="RNaseIII"/>
    <property type="match status" value="1"/>
</dbReference>
<dbReference type="SMART" id="SM00535">
    <property type="entry name" value="RIBOc"/>
    <property type="match status" value="1"/>
</dbReference>
<dbReference type="PROSITE" id="PS50137">
    <property type="entry name" value="DS_RBD"/>
    <property type="match status" value="1"/>
</dbReference>
<evidence type="ECO:0000256" key="8">
    <source>
        <dbReference type="ARBA" id="ARBA00022884"/>
    </source>
</evidence>
<evidence type="ECO:0000256" key="1">
    <source>
        <dbReference type="ARBA" id="ARBA00000109"/>
    </source>
</evidence>
<dbReference type="Proteomes" id="UP000253570">
    <property type="component" value="Unassembled WGS sequence"/>
</dbReference>
<evidence type="ECO:0000256" key="7">
    <source>
        <dbReference type="ARBA" id="ARBA00022801"/>
    </source>
</evidence>
<keyword evidence="6 9" id="KW-0255">Endonuclease</keyword>
<evidence type="ECO:0000256" key="2">
    <source>
        <dbReference type="ARBA" id="ARBA00010183"/>
    </source>
</evidence>
<dbReference type="GO" id="GO:0005737">
    <property type="term" value="C:cytoplasm"/>
    <property type="evidence" value="ECO:0007669"/>
    <property type="project" value="UniProtKB-SubCell"/>
</dbReference>
<dbReference type="PROSITE" id="PS00517">
    <property type="entry name" value="RNASE_3_1"/>
    <property type="match status" value="1"/>
</dbReference>
<dbReference type="PANTHER" id="PTHR11207">
    <property type="entry name" value="RIBONUCLEASE III"/>
    <property type="match status" value="1"/>
</dbReference>
<keyword evidence="9" id="KW-0699">rRNA-binding</keyword>
<dbReference type="CDD" id="cd00593">
    <property type="entry name" value="RIBOc"/>
    <property type="match status" value="1"/>
</dbReference>
<dbReference type="Gene3D" id="1.10.1520.10">
    <property type="entry name" value="Ribonuclease III domain"/>
    <property type="match status" value="1"/>
</dbReference>
<feature type="binding site" evidence="9">
    <location>
        <position position="118"/>
    </location>
    <ligand>
        <name>Mg(2+)</name>
        <dbReference type="ChEBI" id="CHEBI:18420"/>
    </ligand>
</feature>
<keyword evidence="9" id="KW-0479">Metal-binding</keyword>
<feature type="active site" evidence="9">
    <location>
        <position position="118"/>
    </location>
</feature>
<dbReference type="HAMAP" id="MF_00104">
    <property type="entry name" value="RNase_III"/>
    <property type="match status" value="1"/>
</dbReference>
<keyword evidence="9" id="KW-0460">Magnesium</keyword>
<dbReference type="GO" id="GO:0046872">
    <property type="term" value="F:metal ion binding"/>
    <property type="evidence" value="ECO:0007669"/>
    <property type="project" value="UniProtKB-KW"/>
</dbReference>
<keyword evidence="4 9" id="KW-0507">mRNA processing</keyword>
<reference evidence="12 13" key="1">
    <citation type="journal article" date="2018" name="Microbiome">
        <title>Fine metagenomic profile of the Mediterranean stratified and mixed water columns revealed by assembly and recruitment.</title>
        <authorList>
            <person name="Haro-Moreno J.M."/>
            <person name="Lopez-Perez M."/>
            <person name="De La Torre J.R."/>
            <person name="Picazo A."/>
            <person name="Camacho A."/>
            <person name="Rodriguez-Valera F."/>
        </authorList>
    </citation>
    <scope>NUCLEOTIDE SEQUENCE [LARGE SCALE GENOMIC DNA]</scope>
    <source>
        <strain evidence="12">MED-G57</strain>
    </source>
</reference>
<dbReference type="SUPFAM" id="SSF54768">
    <property type="entry name" value="dsRNA-binding domain-like"/>
    <property type="match status" value="1"/>
</dbReference>
<dbReference type="FunFam" id="1.10.1520.10:FF:000001">
    <property type="entry name" value="Ribonuclease 3"/>
    <property type="match status" value="1"/>
</dbReference>
<dbReference type="InterPro" id="IPR036389">
    <property type="entry name" value="RNase_III_sf"/>
</dbReference>
<sequence>MIDNKKLFEDISYRFDDLGLLKDALTHTNNSKKKNLKFQRLEFLGDRILGLAIADILFRKFVNESEGDLTRRMHTLVNEETLAKIAKEINIGEHIILSYNEEKAGGRNKNTILADTLEAIIAAIYLDKGYTFVFEFVSQHWDKYVLEETTPPIDPKTKLQEWCQSKGFNLPLYNQVEKSGPDHSPEFIIKVVINAEFEIEGLGLTKKQAERKAASNALLSEYVLNYEK</sequence>
<dbReference type="EMBL" id="QOQD01000010">
    <property type="protein sequence ID" value="RCL73100.1"/>
    <property type="molecule type" value="Genomic_DNA"/>
</dbReference>
<dbReference type="GO" id="GO:0004525">
    <property type="term" value="F:ribonuclease III activity"/>
    <property type="evidence" value="ECO:0007669"/>
    <property type="project" value="UniProtKB-UniRule"/>
</dbReference>
<evidence type="ECO:0000259" key="10">
    <source>
        <dbReference type="PROSITE" id="PS50137"/>
    </source>
</evidence>
<dbReference type="Pfam" id="PF00035">
    <property type="entry name" value="dsrm"/>
    <property type="match status" value="1"/>
</dbReference>
<evidence type="ECO:0000313" key="13">
    <source>
        <dbReference type="Proteomes" id="UP000253570"/>
    </source>
</evidence>
<feature type="active site" evidence="9">
    <location>
        <position position="46"/>
    </location>
</feature>
<keyword evidence="5 9" id="KW-0540">Nuclease</keyword>
<dbReference type="InterPro" id="IPR014720">
    <property type="entry name" value="dsRBD_dom"/>
</dbReference>
<keyword evidence="9" id="KW-0963">Cytoplasm</keyword>
<dbReference type="AlphaFoldDB" id="A0A368DMN9"/>
<gene>
    <name evidence="9 12" type="primary">rnc</name>
    <name evidence="12" type="ORF">DBW71_04690</name>
</gene>
<dbReference type="SMART" id="SM00358">
    <property type="entry name" value="DSRM"/>
    <property type="match status" value="1"/>
</dbReference>
<evidence type="ECO:0000256" key="5">
    <source>
        <dbReference type="ARBA" id="ARBA00022722"/>
    </source>
</evidence>
<dbReference type="PANTHER" id="PTHR11207:SF0">
    <property type="entry name" value="RIBONUCLEASE 3"/>
    <property type="match status" value="1"/>
</dbReference>
<comment type="subunit">
    <text evidence="9">Homodimer.</text>
</comment>
<evidence type="ECO:0000259" key="11">
    <source>
        <dbReference type="PROSITE" id="PS50142"/>
    </source>
</evidence>
<comment type="catalytic activity">
    <reaction evidence="1 9">
        <text>Endonucleolytic cleavage to 5'-phosphomonoester.</text>
        <dbReference type="EC" id="3.1.26.3"/>
    </reaction>
</comment>
<dbReference type="GO" id="GO:0019843">
    <property type="term" value="F:rRNA binding"/>
    <property type="evidence" value="ECO:0007669"/>
    <property type="project" value="UniProtKB-KW"/>
</dbReference>
<dbReference type="InterPro" id="IPR000999">
    <property type="entry name" value="RNase_III_dom"/>
</dbReference>
<keyword evidence="9" id="KW-0819">tRNA processing</keyword>
<keyword evidence="8 9" id="KW-0694">RNA-binding</keyword>
<feature type="domain" description="DRBM" evidence="10">
    <location>
        <begin position="154"/>
        <end position="218"/>
    </location>
</feature>
<comment type="similarity">
    <text evidence="2">Belongs to the ribonuclease III family.</text>
</comment>
<keyword evidence="3 9" id="KW-0698">rRNA processing</keyword>
<dbReference type="GO" id="GO:0003725">
    <property type="term" value="F:double-stranded RNA binding"/>
    <property type="evidence" value="ECO:0007669"/>
    <property type="project" value="TreeGrafter"/>
</dbReference>
<evidence type="ECO:0000256" key="9">
    <source>
        <dbReference type="HAMAP-Rule" id="MF_00104"/>
    </source>
</evidence>
<dbReference type="Gene3D" id="3.30.160.20">
    <property type="match status" value="1"/>
</dbReference>
<dbReference type="GO" id="GO:0008033">
    <property type="term" value="P:tRNA processing"/>
    <property type="evidence" value="ECO:0007669"/>
    <property type="project" value="UniProtKB-KW"/>
</dbReference>
<dbReference type="InterPro" id="IPR011907">
    <property type="entry name" value="RNase_III"/>
</dbReference>
<dbReference type="Pfam" id="PF14622">
    <property type="entry name" value="Ribonucleas_3_3"/>
    <property type="match status" value="1"/>
</dbReference>
<feature type="domain" description="RNase III" evidence="11">
    <location>
        <begin position="4"/>
        <end position="129"/>
    </location>
</feature>
<name>A0A368DMN9_9PROT</name>
<dbReference type="SUPFAM" id="SSF69065">
    <property type="entry name" value="RNase III domain-like"/>
    <property type="match status" value="1"/>
</dbReference>